<proteinExistence type="predicted"/>
<evidence type="ECO:0000313" key="1">
    <source>
        <dbReference type="EMBL" id="GGX55511.1"/>
    </source>
</evidence>
<gene>
    <name evidence="1" type="ORF">GCM10007392_24000</name>
</gene>
<reference evidence="1" key="1">
    <citation type="journal article" date="2014" name="Int. J. Syst. Evol. Microbiol.">
        <title>Complete genome sequence of Corynebacterium casei LMG S-19264T (=DSM 44701T), isolated from a smear-ripened cheese.</title>
        <authorList>
            <consortium name="US DOE Joint Genome Institute (JGI-PGF)"/>
            <person name="Walter F."/>
            <person name="Albersmeier A."/>
            <person name="Kalinowski J."/>
            <person name="Ruckert C."/>
        </authorList>
    </citation>
    <scope>NUCLEOTIDE SEQUENCE</scope>
    <source>
        <strain evidence="1">KCTC 22169</strain>
    </source>
</reference>
<dbReference type="RefSeq" id="WP_189608854.1">
    <property type="nucleotide sequence ID" value="NZ_BMXR01000005.1"/>
</dbReference>
<comment type="caution">
    <text evidence="1">The sequence shown here is derived from an EMBL/GenBank/DDBJ whole genome shotgun (WGS) entry which is preliminary data.</text>
</comment>
<reference evidence="1" key="2">
    <citation type="submission" date="2020-09" db="EMBL/GenBank/DDBJ databases">
        <authorList>
            <person name="Sun Q."/>
            <person name="Kim S."/>
        </authorList>
    </citation>
    <scope>NUCLEOTIDE SEQUENCE</scope>
    <source>
        <strain evidence="1">KCTC 22169</strain>
    </source>
</reference>
<dbReference type="EMBL" id="BMXR01000005">
    <property type="protein sequence ID" value="GGX55511.1"/>
    <property type="molecule type" value="Genomic_DNA"/>
</dbReference>
<evidence type="ECO:0000313" key="2">
    <source>
        <dbReference type="Proteomes" id="UP000626148"/>
    </source>
</evidence>
<dbReference type="Proteomes" id="UP000626148">
    <property type="component" value="Unassembled WGS sequence"/>
</dbReference>
<accession>A0A918KA20</accession>
<keyword evidence="2" id="KW-1185">Reference proteome</keyword>
<name>A0A918KA20_9GAMM</name>
<sequence length="81" mass="9050">MAQITEIPMNGFTIQDAVTYLNYPVADKSKPASERYQLMELGLIVGVLTLNDEVELVIKIGGGVEQYTRHEFSAKFEVVDD</sequence>
<organism evidence="1 2">
    <name type="scientific">Saccharospirillum salsuginis</name>
    <dbReference type="NCBI Taxonomy" id="418750"/>
    <lineage>
        <taxon>Bacteria</taxon>
        <taxon>Pseudomonadati</taxon>
        <taxon>Pseudomonadota</taxon>
        <taxon>Gammaproteobacteria</taxon>
        <taxon>Oceanospirillales</taxon>
        <taxon>Saccharospirillaceae</taxon>
        <taxon>Saccharospirillum</taxon>
    </lineage>
</organism>
<dbReference type="AlphaFoldDB" id="A0A918KA20"/>
<protein>
    <submittedName>
        <fullName evidence="1">Uncharacterized protein</fullName>
    </submittedName>
</protein>